<proteinExistence type="predicted"/>
<protein>
    <submittedName>
        <fullName evidence="2">Uncharacterized protein</fullName>
    </submittedName>
</protein>
<name>A0AAE0GGC6_9CHLO</name>
<dbReference type="Proteomes" id="UP001190700">
    <property type="component" value="Unassembled WGS sequence"/>
</dbReference>
<organism evidence="2 3">
    <name type="scientific">Cymbomonas tetramitiformis</name>
    <dbReference type="NCBI Taxonomy" id="36881"/>
    <lineage>
        <taxon>Eukaryota</taxon>
        <taxon>Viridiplantae</taxon>
        <taxon>Chlorophyta</taxon>
        <taxon>Pyramimonadophyceae</taxon>
        <taxon>Pyramimonadales</taxon>
        <taxon>Pyramimonadaceae</taxon>
        <taxon>Cymbomonas</taxon>
    </lineage>
</organism>
<feature type="compositionally biased region" description="Gly residues" evidence="1">
    <location>
        <begin position="283"/>
        <end position="299"/>
    </location>
</feature>
<dbReference type="AlphaFoldDB" id="A0AAE0GGC6"/>
<evidence type="ECO:0000256" key="1">
    <source>
        <dbReference type="SAM" id="MobiDB-lite"/>
    </source>
</evidence>
<sequence>CAQSTEEYENEKEENRNMRRKVLVRGATREGNKRTERTFSVLDMVDVVVVAGVVDGVQDGVVSLIEFADAPALNAIGHDGQDGGVRHIGNIVCTEEVTCIISAGTTLYRVGGCDRVLLQVGRAQQDPDVTGGGGVPPRNRISLEEKETREGSWRLGAGVDASWNASMGERSSLEGIECLSASFTWTRMVKSPRAMFRAPMMLSGMKRAGGRRWVSCSDAALAASFWRKSFDDVVVSGVVDDVPTEGAVMLGCRHGVTAGKERCESEPVRGRGSHGEHGRMGEGRGGAGGEVEAGGGGDKGMVCQDGGPRQELQIQMLSADLAKALVMGSCH</sequence>
<keyword evidence="3" id="KW-1185">Reference proteome</keyword>
<feature type="region of interest" description="Disordered" evidence="1">
    <location>
        <begin position="263"/>
        <end position="299"/>
    </location>
</feature>
<reference evidence="2 3" key="1">
    <citation type="journal article" date="2015" name="Genome Biol. Evol.">
        <title>Comparative Genomics of a Bacterivorous Green Alga Reveals Evolutionary Causalities and Consequences of Phago-Mixotrophic Mode of Nutrition.</title>
        <authorList>
            <person name="Burns J.A."/>
            <person name="Paasch A."/>
            <person name="Narechania A."/>
            <person name="Kim E."/>
        </authorList>
    </citation>
    <scope>NUCLEOTIDE SEQUENCE [LARGE SCALE GENOMIC DNA]</scope>
    <source>
        <strain evidence="2 3">PLY_AMNH</strain>
    </source>
</reference>
<feature type="non-terminal residue" evidence="2">
    <location>
        <position position="1"/>
    </location>
</feature>
<dbReference type="EMBL" id="LGRX02006042">
    <property type="protein sequence ID" value="KAK3277571.1"/>
    <property type="molecule type" value="Genomic_DNA"/>
</dbReference>
<gene>
    <name evidence="2" type="ORF">CYMTET_14429</name>
</gene>
<accession>A0AAE0GGC6</accession>
<evidence type="ECO:0000313" key="2">
    <source>
        <dbReference type="EMBL" id="KAK3277571.1"/>
    </source>
</evidence>
<feature type="compositionally biased region" description="Basic and acidic residues" evidence="1">
    <location>
        <begin position="263"/>
        <end position="282"/>
    </location>
</feature>
<comment type="caution">
    <text evidence="2">The sequence shown here is derived from an EMBL/GenBank/DDBJ whole genome shotgun (WGS) entry which is preliminary data.</text>
</comment>
<evidence type="ECO:0000313" key="3">
    <source>
        <dbReference type="Proteomes" id="UP001190700"/>
    </source>
</evidence>